<keyword evidence="5" id="KW-0378">Hydrolase</keyword>
<dbReference type="EMBL" id="KB097182">
    <property type="protein sequence ID" value="ESN98287.1"/>
    <property type="molecule type" value="Genomic_DNA"/>
</dbReference>
<evidence type="ECO:0000313" key="10">
    <source>
        <dbReference type="EnsemblMetazoa" id="HelroP84756"/>
    </source>
</evidence>
<dbReference type="CDD" id="cd07061">
    <property type="entry name" value="HP_HAP_like"/>
    <property type="match status" value="1"/>
</dbReference>
<dbReference type="InterPro" id="IPR050645">
    <property type="entry name" value="Histidine_acid_phosphatase"/>
</dbReference>
<evidence type="ECO:0000256" key="7">
    <source>
        <dbReference type="ARBA" id="ARBA00023180"/>
    </source>
</evidence>
<dbReference type="OMA" id="DPHQESD"/>
<dbReference type="OrthoDB" id="5821688at2759"/>
<dbReference type="InterPro" id="IPR000560">
    <property type="entry name" value="His_Pase_clade-2"/>
</dbReference>
<dbReference type="SUPFAM" id="SSF53254">
    <property type="entry name" value="Phosphoglycerate mutase-like"/>
    <property type="match status" value="1"/>
</dbReference>
<dbReference type="InParanoid" id="T1G5N3"/>
<comment type="catalytic activity">
    <reaction evidence="1">
        <text>a phosphate monoester + H2O = an alcohol + phosphate</text>
        <dbReference type="Rhea" id="RHEA:15017"/>
        <dbReference type="ChEBI" id="CHEBI:15377"/>
        <dbReference type="ChEBI" id="CHEBI:30879"/>
        <dbReference type="ChEBI" id="CHEBI:43474"/>
        <dbReference type="ChEBI" id="CHEBI:67140"/>
        <dbReference type="EC" id="3.1.3.2"/>
    </reaction>
</comment>
<gene>
    <name evidence="10" type="primary">20216380</name>
    <name evidence="9" type="ORF">HELRODRAFT_84756</name>
</gene>
<dbReference type="AlphaFoldDB" id="T1G5N3"/>
<feature type="transmembrane region" description="Helical" evidence="8">
    <location>
        <begin position="359"/>
        <end position="382"/>
    </location>
</feature>
<protein>
    <recommendedName>
        <fullName evidence="3">acid phosphatase</fullName>
        <ecNumber evidence="3">3.1.3.2</ecNumber>
    </recommendedName>
</protein>
<dbReference type="Pfam" id="PF00328">
    <property type="entry name" value="His_Phos_2"/>
    <property type="match status" value="1"/>
</dbReference>
<dbReference type="EC" id="3.1.3.2" evidence="3"/>
<dbReference type="KEGG" id="hro:HELRODRAFT_84756"/>
<keyword evidence="7" id="KW-0325">Glycoprotein</keyword>
<evidence type="ECO:0000256" key="8">
    <source>
        <dbReference type="SAM" id="Phobius"/>
    </source>
</evidence>
<keyword evidence="4" id="KW-0732">Signal</keyword>
<dbReference type="PANTHER" id="PTHR11567:SF211">
    <property type="entry name" value="PROSTATIC ACID PHOSPHATASE"/>
    <property type="match status" value="1"/>
</dbReference>
<evidence type="ECO:0000256" key="5">
    <source>
        <dbReference type="ARBA" id="ARBA00022801"/>
    </source>
</evidence>
<dbReference type="InterPro" id="IPR029033">
    <property type="entry name" value="His_PPase_superfam"/>
</dbReference>
<reference evidence="9 11" key="2">
    <citation type="journal article" date="2013" name="Nature">
        <title>Insights into bilaterian evolution from three spiralian genomes.</title>
        <authorList>
            <person name="Simakov O."/>
            <person name="Marletaz F."/>
            <person name="Cho S.J."/>
            <person name="Edsinger-Gonzales E."/>
            <person name="Havlak P."/>
            <person name="Hellsten U."/>
            <person name="Kuo D.H."/>
            <person name="Larsson T."/>
            <person name="Lv J."/>
            <person name="Arendt D."/>
            <person name="Savage R."/>
            <person name="Osoegawa K."/>
            <person name="de Jong P."/>
            <person name="Grimwood J."/>
            <person name="Chapman J.A."/>
            <person name="Shapiro H."/>
            <person name="Aerts A."/>
            <person name="Otillar R.P."/>
            <person name="Terry A.Y."/>
            <person name="Boore J.L."/>
            <person name="Grigoriev I.V."/>
            <person name="Lindberg D.R."/>
            <person name="Seaver E.C."/>
            <person name="Weisblat D.A."/>
            <person name="Putnam N.H."/>
            <person name="Rokhsar D.S."/>
        </authorList>
    </citation>
    <scope>NUCLEOTIDE SEQUENCE</scope>
</reference>
<evidence type="ECO:0000313" key="9">
    <source>
        <dbReference type="EMBL" id="ESN98287.1"/>
    </source>
</evidence>
<evidence type="ECO:0000256" key="6">
    <source>
        <dbReference type="ARBA" id="ARBA00023157"/>
    </source>
</evidence>
<dbReference type="CTD" id="20216380"/>
<dbReference type="Gene3D" id="3.40.50.1240">
    <property type="entry name" value="Phosphoglycerate mutase-like"/>
    <property type="match status" value="1"/>
</dbReference>
<evidence type="ECO:0000256" key="1">
    <source>
        <dbReference type="ARBA" id="ARBA00000032"/>
    </source>
</evidence>
<reference evidence="11" key="1">
    <citation type="submission" date="2012-12" db="EMBL/GenBank/DDBJ databases">
        <authorList>
            <person name="Hellsten U."/>
            <person name="Grimwood J."/>
            <person name="Chapman J.A."/>
            <person name="Shapiro H."/>
            <person name="Aerts A."/>
            <person name="Otillar R.P."/>
            <person name="Terry A.Y."/>
            <person name="Boore J.L."/>
            <person name="Simakov O."/>
            <person name="Marletaz F."/>
            <person name="Cho S.-J."/>
            <person name="Edsinger-Gonzales E."/>
            <person name="Havlak P."/>
            <person name="Kuo D.-H."/>
            <person name="Larsson T."/>
            <person name="Lv J."/>
            <person name="Arendt D."/>
            <person name="Savage R."/>
            <person name="Osoegawa K."/>
            <person name="de Jong P."/>
            <person name="Lindberg D.R."/>
            <person name="Seaver E.C."/>
            <person name="Weisblat D.A."/>
            <person name="Putnam N.H."/>
            <person name="Grigoriev I.V."/>
            <person name="Rokhsar D.S."/>
        </authorList>
    </citation>
    <scope>NUCLEOTIDE SEQUENCE</scope>
</reference>
<evidence type="ECO:0000313" key="11">
    <source>
        <dbReference type="Proteomes" id="UP000015101"/>
    </source>
</evidence>
<dbReference type="GeneID" id="20216380"/>
<evidence type="ECO:0000256" key="3">
    <source>
        <dbReference type="ARBA" id="ARBA00012646"/>
    </source>
</evidence>
<dbReference type="HOGENOM" id="CLU_030431_1_1_1"/>
<name>T1G5N3_HELRO</name>
<keyword evidence="6" id="KW-1015">Disulfide bond</keyword>
<reference evidence="10" key="3">
    <citation type="submission" date="2015-06" db="UniProtKB">
        <authorList>
            <consortium name="EnsemblMetazoa"/>
        </authorList>
    </citation>
    <scope>IDENTIFICATION</scope>
</reference>
<dbReference type="RefSeq" id="XP_009023552.1">
    <property type="nucleotide sequence ID" value="XM_009025304.1"/>
</dbReference>
<feature type="transmembrane region" description="Helical" evidence="8">
    <location>
        <begin position="394"/>
        <end position="413"/>
    </location>
</feature>
<dbReference type="PANTHER" id="PTHR11567">
    <property type="entry name" value="ACID PHOSPHATASE-RELATED"/>
    <property type="match status" value="1"/>
</dbReference>
<keyword evidence="8" id="KW-0812">Transmembrane</keyword>
<dbReference type="eggNOG" id="KOG3720">
    <property type="taxonomic scope" value="Eukaryota"/>
</dbReference>
<dbReference type="GO" id="GO:0016791">
    <property type="term" value="F:phosphatase activity"/>
    <property type="evidence" value="ECO:0000318"/>
    <property type="project" value="GO_Central"/>
</dbReference>
<sequence>MNNYCHKVYRHGDRSPIKTYPTDPYGESIWPQGFSQLTNAGKRQHFELGKFLRSRYIDGKPYRLLNSSYNRYETEIRSTDTDRTLMSAYSNLAGLYPPADGQIWNDELAWQPIPVHTVQNSLDYLLNMEVDCPSYERIYQGVMHGDEVQQIMTKYKNFFDFVKEKSGKQDVDMSNLWEISDALRCQNIHNFTIPSWAHEKVDGEDVFETMMFLNGPSFALQYNRDDEARLKGGALVGRSVGWLLKLTAPIFKFIIIYSLIKHDDTLAALMGTMNIYDELTPPYASCLLVEIFKKNENKNKSNQYDDYYVKVSYRNDTSVDPYILKLPECPVNCPLLQFIKVTKKNVPDDWKAECIKSKIPVICSFFLFLHFVYLFLHFIYLFIHNVIHSFIRSFIHSLIYFCLFVESVMFQSIE</sequence>
<keyword evidence="11" id="KW-1185">Reference proteome</keyword>
<keyword evidence="8" id="KW-1133">Transmembrane helix</keyword>
<dbReference type="EnsemblMetazoa" id="HelroT84756">
    <property type="protein sequence ID" value="HelroP84756"/>
    <property type="gene ID" value="HelroG84756"/>
</dbReference>
<dbReference type="GO" id="GO:0003993">
    <property type="term" value="F:acid phosphatase activity"/>
    <property type="evidence" value="ECO:0007669"/>
    <property type="project" value="UniProtKB-EC"/>
</dbReference>
<dbReference type="EMBL" id="AMQM01005957">
    <property type="status" value="NOT_ANNOTATED_CDS"/>
    <property type="molecule type" value="Genomic_DNA"/>
</dbReference>
<comment type="similarity">
    <text evidence="2">Belongs to the histidine acid phosphatase family.</text>
</comment>
<evidence type="ECO:0000256" key="4">
    <source>
        <dbReference type="ARBA" id="ARBA00022729"/>
    </source>
</evidence>
<accession>T1G5N3</accession>
<organism evidence="10 11">
    <name type="scientific">Helobdella robusta</name>
    <name type="common">Californian leech</name>
    <dbReference type="NCBI Taxonomy" id="6412"/>
    <lineage>
        <taxon>Eukaryota</taxon>
        <taxon>Metazoa</taxon>
        <taxon>Spiralia</taxon>
        <taxon>Lophotrochozoa</taxon>
        <taxon>Annelida</taxon>
        <taxon>Clitellata</taxon>
        <taxon>Hirudinea</taxon>
        <taxon>Rhynchobdellida</taxon>
        <taxon>Glossiphoniidae</taxon>
        <taxon>Helobdella</taxon>
    </lineage>
</organism>
<dbReference type="FunCoup" id="T1G5N3">
    <property type="interactions" value="499"/>
</dbReference>
<keyword evidence="8" id="KW-0472">Membrane</keyword>
<proteinExistence type="inferred from homology"/>
<dbReference type="Proteomes" id="UP000015101">
    <property type="component" value="Unassembled WGS sequence"/>
</dbReference>
<dbReference type="STRING" id="6412.T1G5N3"/>
<evidence type="ECO:0000256" key="2">
    <source>
        <dbReference type="ARBA" id="ARBA00005375"/>
    </source>
</evidence>